<accession>A0AAE1I1A4</accession>
<keyword evidence="4" id="KW-1185">Reference proteome</keyword>
<dbReference type="PANTHER" id="PTHR46601:SF1">
    <property type="entry name" value="ADF-H DOMAIN-CONTAINING PROTEIN"/>
    <property type="match status" value="1"/>
</dbReference>
<feature type="region of interest" description="Disordered" evidence="2">
    <location>
        <begin position="692"/>
        <end position="715"/>
    </location>
</feature>
<evidence type="ECO:0000256" key="2">
    <source>
        <dbReference type="SAM" id="MobiDB-lite"/>
    </source>
</evidence>
<name>A0AAE1I1A4_9NEOP</name>
<evidence type="ECO:0000313" key="3">
    <source>
        <dbReference type="EMBL" id="KAK3931046.1"/>
    </source>
</evidence>
<organism evidence="3 4">
    <name type="scientific">Frankliniella fusca</name>
    <dbReference type="NCBI Taxonomy" id="407009"/>
    <lineage>
        <taxon>Eukaryota</taxon>
        <taxon>Metazoa</taxon>
        <taxon>Ecdysozoa</taxon>
        <taxon>Arthropoda</taxon>
        <taxon>Hexapoda</taxon>
        <taxon>Insecta</taxon>
        <taxon>Pterygota</taxon>
        <taxon>Neoptera</taxon>
        <taxon>Paraneoptera</taxon>
        <taxon>Thysanoptera</taxon>
        <taxon>Terebrantia</taxon>
        <taxon>Thripoidea</taxon>
        <taxon>Thripidae</taxon>
        <taxon>Frankliniella</taxon>
    </lineage>
</organism>
<dbReference type="Proteomes" id="UP001219518">
    <property type="component" value="Unassembled WGS sequence"/>
</dbReference>
<evidence type="ECO:0000313" key="4">
    <source>
        <dbReference type="Proteomes" id="UP001219518"/>
    </source>
</evidence>
<gene>
    <name evidence="3" type="ORF">KUF71_024958</name>
</gene>
<proteinExistence type="predicted"/>
<feature type="compositionally biased region" description="Basic residues" evidence="2">
    <location>
        <begin position="703"/>
        <end position="715"/>
    </location>
</feature>
<dbReference type="EMBL" id="JAHWGI010001416">
    <property type="protein sequence ID" value="KAK3931046.1"/>
    <property type="molecule type" value="Genomic_DNA"/>
</dbReference>
<dbReference type="GO" id="GO:0005634">
    <property type="term" value="C:nucleus"/>
    <property type="evidence" value="ECO:0007669"/>
    <property type="project" value="UniProtKB-SubCell"/>
</dbReference>
<dbReference type="AlphaFoldDB" id="A0AAE1I1A4"/>
<evidence type="ECO:0000256" key="1">
    <source>
        <dbReference type="ARBA" id="ARBA00004123"/>
    </source>
</evidence>
<dbReference type="SUPFAM" id="SSF46689">
    <property type="entry name" value="Homeodomain-like"/>
    <property type="match status" value="1"/>
</dbReference>
<feature type="compositionally biased region" description="Basic and acidic residues" evidence="2">
    <location>
        <begin position="66"/>
        <end position="77"/>
    </location>
</feature>
<protein>
    <submittedName>
        <fullName evidence="3">Pseudouridine-5'-phosphate glycosidase</fullName>
    </submittedName>
</protein>
<dbReference type="InterPro" id="IPR009057">
    <property type="entry name" value="Homeodomain-like_sf"/>
</dbReference>
<keyword evidence="3" id="KW-0378">Hydrolase</keyword>
<dbReference type="GO" id="GO:0016798">
    <property type="term" value="F:hydrolase activity, acting on glycosyl bonds"/>
    <property type="evidence" value="ECO:0007669"/>
    <property type="project" value="UniProtKB-KW"/>
</dbReference>
<comment type="subcellular location">
    <subcellularLocation>
        <location evidence="1">Nucleus</location>
    </subcellularLocation>
</comment>
<sequence>MVHKYKTVLLAPLVPGKKLCTNCVKAVKERLIQYNDASNNPAEEKCQQNKVHATSKGAQVEPDDLLNDHEPRKKNADDMDCDEIFPTPPDTALSDLNKCLIFLCLDPCDSHKLKHLKRYPSDLLASIRSKVISKMEKASGINLDDLAQEEESFKEMLEQLQTAYHSTTDKTIRVQILSVLPASWSLKQVADSFGVAISTVRRVRALVSEQGIIPSPPGRRRMGLSEELHKKIISFYEENSRQLPGIKDHVTVIEGDSKVKKQKMLVLMTLKELYANLKSEHPDIQISFSKFAEMRPRECRYVPHPNLHVIWGNVESVLGSLLSRKKMEVHFDERMQTEVEYKKWVSTDRAALLTCISSTDEFIEHVEEILPALLCHDFIAKEQAMFLKKTKATLEKGSCIVIGDFSENYSVCHQAAIQDTHWDNTQITLHPFHRLIAKLKETIQDLEEVHYMTDGSSAQYKNKFNALNLRKHFEDFQVRARWHFFASCHGKGPCDGLAGRMKRLAMLESLRRLRKESILTASQFYEWAKRIFVDSTWVELVTKQEMEEFRLLYESRYTKDVPALEGISSAHCLIPLSSSVMQVKQYSSADTRQFVYYGELKAPEFVDVHGFIMVSQESAWHLAYVTERHETENKVTVRWLERDGPFLFKFSEVDQLSIISLFDIISVVNVEPVTEMTFKLTKRCIKFGTDEQLRRHPPPLSQKRSKQQSGQRKRR</sequence>
<keyword evidence="3" id="KW-0326">Glycosidase</keyword>
<feature type="region of interest" description="Disordered" evidence="2">
    <location>
        <begin position="42"/>
        <end position="81"/>
    </location>
</feature>
<comment type="caution">
    <text evidence="3">The sequence shown here is derived from an EMBL/GenBank/DDBJ whole genome shotgun (WGS) entry which is preliminary data.</text>
</comment>
<reference evidence="3" key="1">
    <citation type="submission" date="2021-07" db="EMBL/GenBank/DDBJ databases">
        <authorList>
            <person name="Catto M.A."/>
            <person name="Jacobson A."/>
            <person name="Kennedy G."/>
            <person name="Labadie P."/>
            <person name="Hunt B.G."/>
            <person name="Srinivasan R."/>
        </authorList>
    </citation>
    <scope>NUCLEOTIDE SEQUENCE</scope>
    <source>
        <strain evidence="3">PL_HMW_Pooled</strain>
        <tissue evidence="3">Head</tissue>
    </source>
</reference>
<reference evidence="3" key="2">
    <citation type="journal article" date="2023" name="BMC Genomics">
        <title>Pest status, molecular evolution, and epigenetic factors derived from the genome assembly of Frankliniella fusca, a thysanopteran phytovirus vector.</title>
        <authorList>
            <person name="Catto M.A."/>
            <person name="Labadie P.E."/>
            <person name="Jacobson A.L."/>
            <person name="Kennedy G.G."/>
            <person name="Srinivasan R."/>
            <person name="Hunt B.G."/>
        </authorList>
    </citation>
    <scope>NUCLEOTIDE SEQUENCE</scope>
    <source>
        <strain evidence="3">PL_HMW_Pooled</strain>
    </source>
</reference>
<dbReference type="PANTHER" id="PTHR46601">
    <property type="entry name" value="ULP_PROTEASE DOMAIN-CONTAINING PROTEIN"/>
    <property type="match status" value="1"/>
</dbReference>